<dbReference type="eggNOG" id="ENOG502SSCK">
    <property type="taxonomic scope" value="Eukaryota"/>
</dbReference>
<dbReference type="InterPro" id="IPR028160">
    <property type="entry name" value="Slx9-like"/>
</dbReference>
<proteinExistence type="inferred from homology"/>
<sequence length="207" mass="23001">MAPVAPTQKMSHRAKALARIADPTLPRKVHREDNTVTDDFLHSKRDKQTIRKASFRARVTEKLADRGRLPGKKELKRRRPSKKLVATLESLADALPEVASGTAEDDETKRRRRQTSLKTRPGSMKRKEKVVQAEMARFGLNLAQLTAVKEDAVAPVAGGMELEAAAEPKTDDKTDAAPKQSTANRFAMLRNYITATMDQSPAFAKQE</sequence>
<accession>S3BUT1</accession>
<dbReference type="EMBL" id="KE148162">
    <property type="protein sequence ID" value="EPE04222.1"/>
    <property type="molecule type" value="Genomic_DNA"/>
</dbReference>
<protein>
    <recommendedName>
        <fullName evidence="3">Ribosome biogenesis protein SLX9</fullName>
    </recommendedName>
</protein>
<dbReference type="VEuPathDB" id="FungiDB:F503_04737"/>
<dbReference type="Proteomes" id="UP000016923">
    <property type="component" value="Unassembled WGS sequence"/>
</dbReference>
<feature type="region of interest" description="Disordered" evidence="5">
    <location>
        <begin position="163"/>
        <end position="182"/>
    </location>
</feature>
<dbReference type="HOGENOM" id="CLU_090035_1_0_1"/>
<evidence type="ECO:0000313" key="6">
    <source>
        <dbReference type="EMBL" id="EPE04222.1"/>
    </source>
</evidence>
<evidence type="ECO:0000313" key="7">
    <source>
        <dbReference type="Proteomes" id="UP000016923"/>
    </source>
</evidence>
<evidence type="ECO:0000256" key="4">
    <source>
        <dbReference type="ARBA" id="ARBA00023242"/>
    </source>
</evidence>
<name>S3BUT1_OPHP1</name>
<comment type="similarity">
    <text evidence="2">Belongs to the SLX9 family.</text>
</comment>
<keyword evidence="4" id="KW-0539">Nucleus</keyword>
<dbReference type="GO" id="GO:0030688">
    <property type="term" value="C:preribosome, small subunit precursor"/>
    <property type="evidence" value="ECO:0007669"/>
    <property type="project" value="InterPro"/>
</dbReference>
<dbReference type="OrthoDB" id="5429132at2759"/>
<reference evidence="6 7" key="1">
    <citation type="journal article" date="2013" name="BMC Genomics">
        <title>The genome and transcriptome of the pine saprophyte Ophiostoma piceae, and a comparison with the bark beetle-associated pine pathogen Grosmannia clavigera.</title>
        <authorList>
            <person name="Haridas S."/>
            <person name="Wang Y."/>
            <person name="Lim L."/>
            <person name="Massoumi Alamouti S."/>
            <person name="Jackman S."/>
            <person name="Docking R."/>
            <person name="Robertson G."/>
            <person name="Birol I."/>
            <person name="Bohlmann J."/>
            <person name="Breuil C."/>
        </authorList>
    </citation>
    <scope>NUCLEOTIDE SEQUENCE [LARGE SCALE GENOMIC DNA]</scope>
    <source>
        <strain evidence="6 7">UAMH 11346</strain>
    </source>
</reference>
<evidence type="ECO:0000256" key="2">
    <source>
        <dbReference type="ARBA" id="ARBA00011022"/>
    </source>
</evidence>
<evidence type="ECO:0000256" key="5">
    <source>
        <dbReference type="SAM" id="MobiDB-lite"/>
    </source>
</evidence>
<dbReference type="GO" id="GO:0005730">
    <property type="term" value="C:nucleolus"/>
    <property type="evidence" value="ECO:0007669"/>
    <property type="project" value="UniProtKB-SubCell"/>
</dbReference>
<feature type="compositionally biased region" description="Basic and acidic residues" evidence="5">
    <location>
        <begin position="166"/>
        <end position="176"/>
    </location>
</feature>
<dbReference type="Pfam" id="PF15341">
    <property type="entry name" value="SLX9"/>
    <property type="match status" value="1"/>
</dbReference>
<evidence type="ECO:0000256" key="1">
    <source>
        <dbReference type="ARBA" id="ARBA00004604"/>
    </source>
</evidence>
<gene>
    <name evidence="6" type="ORF">F503_04737</name>
</gene>
<dbReference type="GO" id="GO:0030686">
    <property type="term" value="C:90S preribosome"/>
    <property type="evidence" value="ECO:0007669"/>
    <property type="project" value="InterPro"/>
</dbReference>
<evidence type="ECO:0000256" key="3">
    <source>
        <dbReference type="ARBA" id="ARBA00021321"/>
    </source>
</evidence>
<dbReference type="OMA" id="HKPGAMK"/>
<feature type="region of interest" description="Disordered" evidence="5">
    <location>
        <begin position="96"/>
        <end position="127"/>
    </location>
</feature>
<dbReference type="GO" id="GO:0000462">
    <property type="term" value="P:maturation of SSU-rRNA from tricistronic rRNA transcript (SSU-rRNA, 5.8S rRNA, LSU-rRNA)"/>
    <property type="evidence" value="ECO:0007669"/>
    <property type="project" value="InterPro"/>
</dbReference>
<organism evidence="6 7">
    <name type="scientific">Ophiostoma piceae (strain UAMH 11346)</name>
    <name type="common">Sap stain fungus</name>
    <dbReference type="NCBI Taxonomy" id="1262450"/>
    <lineage>
        <taxon>Eukaryota</taxon>
        <taxon>Fungi</taxon>
        <taxon>Dikarya</taxon>
        <taxon>Ascomycota</taxon>
        <taxon>Pezizomycotina</taxon>
        <taxon>Sordariomycetes</taxon>
        <taxon>Sordariomycetidae</taxon>
        <taxon>Ophiostomatales</taxon>
        <taxon>Ophiostomataceae</taxon>
        <taxon>Ophiostoma</taxon>
    </lineage>
</organism>
<keyword evidence="7" id="KW-1185">Reference proteome</keyword>
<dbReference type="AlphaFoldDB" id="S3BUT1"/>
<comment type="subcellular location">
    <subcellularLocation>
        <location evidence="1">Nucleus</location>
        <location evidence="1">Nucleolus</location>
    </subcellularLocation>
</comment>